<dbReference type="GO" id="GO:0001755">
    <property type="term" value="P:neural crest cell migration"/>
    <property type="evidence" value="ECO:0007669"/>
    <property type="project" value="TreeGrafter"/>
</dbReference>
<dbReference type="GO" id="GO:0002009">
    <property type="term" value="P:morphogenesis of an epithelium"/>
    <property type="evidence" value="ECO:0007669"/>
    <property type="project" value="TreeGrafter"/>
</dbReference>
<evidence type="ECO:0000259" key="11">
    <source>
        <dbReference type="PROSITE" id="PS50118"/>
    </source>
</evidence>
<dbReference type="FunFam" id="1.10.30.10:FF:000004">
    <property type="entry name" value="Transcription factor SOX-10"/>
    <property type="match status" value="1"/>
</dbReference>
<organism evidence="12">
    <name type="scientific">Petromyzon marinus</name>
    <name type="common">Sea lamprey</name>
    <dbReference type="NCBI Taxonomy" id="7757"/>
    <lineage>
        <taxon>Eukaryota</taxon>
        <taxon>Metazoa</taxon>
        <taxon>Chordata</taxon>
        <taxon>Craniata</taxon>
        <taxon>Vertebrata</taxon>
        <taxon>Cyclostomata</taxon>
        <taxon>Hyperoartia</taxon>
        <taxon>Petromyzontiformes</taxon>
        <taxon>Petromyzontidae</taxon>
        <taxon>Petromyzon</taxon>
    </lineage>
</organism>
<dbReference type="PROSITE" id="PS50118">
    <property type="entry name" value="HMG_BOX_2"/>
    <property type="match status" value="1"/>
</dbReference>
<dbReference type="InterPro" id="IPR050917">
    <property type="entry name" value="SOX_TF"/>
</dbReference>
<evidence type="ECO:0000256" key="7">
    <source>
        <dbReference type="ARBA" id="ARBA00023242"/>
    </source>
</evidence>
<dbReference type="Gene3D" id="1.10.30.10">
    <property type="entry name" value="High mobility group box domain"/>
    <property type="match status" value="1"/>
</dbReference>
<dbReference type="Pfam" id="PF12444">
    <property type="entry name" value="Sox_N"/>
    <property type="match status" value="1"/>
</dbReference>
<dbReference type="GO" id="GO:0005634">
    <property type="term" value="C:nucleus"/>
    <property type="evidence" value="ECO:0007669"/>
    <property type="project" value="UniProtKB-SubCell"/>
</dbReference>
<feature type="compositionally biased region" description="Gly residues" evidence="10">
    <location>
        <begin position="42"/>
        <end position="55"/>
    </location>
</feature>
<dbReference type="GO" id="GO:0000978">
    <property type="term" value="F:RNA polymerase II cis-regulatory region sequence-specific DNA binding"/>
    <property type="evidence" value="ECO:0007669"/>
    <property type="project" value="TreeGrafter"/>
</dbReference>
<dbReference type="GeneTree" id="ENSGT00940000158046"/>
<dbReference type="STRING" id="7757.ENSPMAP00000007669"/>
<dbReference type="InterPro" id="IPR022151">
    <property type="entry name" value="Sox_N"/>
</dbReference>
<keyword evidence="6" id="KW-0804">Transcription</keyword>
<dbReference type="CDD" id="cd22031">
    <property type="entry name" value="HMG-box_SoxE"/>
    <property type="match status" value="1"/>
</dbReference>
<dbReference type="GO" id="GO:0000122">
    <property type="term" value="P:negative regulation of transcription by RNA polymerase II"/>
    <property type="evidence" value="ECO:0007669"/>
    <property type="project" value="TreeGrafter"/>
</dbReference>
<dbReference type="InterPro" id="IPR009071">
    <property type="entry name" value="HMG_box_dom"/>
</dbReference>
<reference evidence="12" key="1">
    <citation type="submission" date="2025-08" db="UniProtKB">
        <authorList>
            <consortium name="Ensembl"/>
        </authorList>
    </citation>
    <scope>IDENTIFICATION</scope>
</reference>
<feature type="region of interest" description="Disordered" evidence="10">
    <location>
        <begin position="224"/>
        <end position="290"/>
    </location>
</feature>
<keyword evidence="3" id="KW-0963">Cytoplasm</keyword>
<dbReference type="Pfam" id="PF00505">
    <property type="entry name" value="HMG_box"/>
    <property type="match status" value="1"/>
</dbReference>
<dbReference type="PANTHER" id="PTHR45803:SF6">
    <property type="entry name" value="TRANSCRIPTION FACTOR SOX-10"/>
    <property type="match status" value="1"/>
</dbReference>
<evidence type="ECO:0000313" key="12">
    <source>
        <dbReference type="Ensembl" id="ENSPMAP00000007669.1"/>
    </source>
</evidence>
<evidence type="ECO:0000256" key="6">
    <source>
        <dbReference type="ARBA" id="ARBA00023163"/>
    </source>
</evidence>
<accession>S4RR33</accession>
<keyword evidence="5 9" id="KW-0238">DNA-binding</keyword>
<evidence type="ECO:0000256" key="10">
    <source>
        <dbReference type="SAM" id="MobiDB-lite"/>
    </source>
</evidence>
<reference evidence="12" key="2">
    <citation type="submission" date="2025-09" db="UniProtKB">
        <authorList>
            <consortium name="Ensembl"/>
        </authorList>
    </citation>
    <scope>IDENTIFICATION</scope>
</reference>
<feature type="region of interest" description="Disordered" evidence="10">
    <location>
        <begin position="169"/>
        <end position="208"/>
    </location>
</feature>
<evidence type="ECO:0000256" key="5">
    <source>
        <dbReference type="ARBA" id="ARBA00023125"/>
    </source>
</evidence>
<keyword evidence="4" id="KW-0805">Transcription regulation</keyword>
<proteinExistence type="predicted"/>
<dbReference type="PANTHER" id="PTHR45803">
    <property type="entry name" value="SOX100B"/>
    <property type="match status" value="1"/>
</dbReference>
<feature type="region of interest" description="Disordered" evidence="10">
    <location>
        <begin position="1"/>
        <end position="70"/>
    </location>
</feature>
<dbReference type="AlphaFoldDB" id="S4RR33"/>
<feature type="compositionally biased region" description="Basic and acidic residues" evidence="10">
    <location>
        <begin position="169"/>
        <end position="181"/>
    </location>
</feature>
<evidence type="ECO:0000256" key="3">
    <source>
        <dbReference type="ARBA" id="ARBA00022490"/>
    </source>
</evidence>
<dbReference type="InterPro" id="IPR036910">
    <property type="entry name" value="HMG_box_dom_sf"/>
</dbReference>
<evidence type="ECO:0000256" key="2">
    <source>
        <dbReference type="ARBA" id="ARBA00004496"/>
    </source>
</evidence>
<protein>
    <recommendedName>
        <fullName evidence="8">Transcription factor SOX-10</fullName>
    </recommendedName>
</protein>
<keyword evidence="7 9" id="KW-0539">Nucleus</keyword>
<feature type="domain" description="HMG box" evidence="11">
    <location>
        <begin position="112"/>
        <end position="180"/>
    </location>
</feature>
<dbReference type="GO" id="GO:0000981">
    <property type="term" value="F:DNA-binding transcription factor activity, RNA polymerase II-specific"/>
    <property type="evidence" value="ECO:0007669"/>
    <property type="project" value="TreeGrafter"/>
</dbReference>
<dbReference type="SMART" id="SM00398">
    <property type="entry name" value="HMG"/>
    <property type="match status" value="1"/>
</dbReference>
<dbReference type="GO" id="GO:0005737">
    <property type="term" value="C:cytoplasm"/>
    <property type="evidence" value="ECO:0007669"/>
    <property type="project" value="UniProtKB-SubCell"/>
</dbReference>
<comment type="subcellular location">
    <subcellularLocation>
        <location evidence="2">Cytoplasm</location>
    </subcellularLocation>
    <subcellularLocation>
        <location evidence="1">Nucleus</location>
    </subcellularLocation>
</comment>
<dbReference type="HOGENOM" id="CLU_031800_2_0_1"/>
<feature type="DNA-binding region" description="HMG box" evidence="9">
    <location>
        <begin position="112"/>
        <end position="180"/>
    </location>
</feature>
<dbReference type="Ensembl" id="ENSPMAT00000007703.1">
    <property type="protein sequence ID" value="ENSPMAP00000007669.1"/>
    <property type="gene ID" value="ENSPMAG00000006957.1"/>
</dbReference>
<evidence type="ECO:0000256" key="8">
    <source>
        <dbReference type="ARBA" id="ARBA00040805"/>
    </source>
</evidence>
<name>S4RR33_PETMA</name>
<evidence type="ECO:0000256" key="1">
    <source>
        <dbReference type="ARBA" id="ARBA00004123"/>
    </source>
</evidence>
<dbReference type="SUPFAM" id="SSF47095">
    <property type="entry name" value="HMG-box"/>
    <property type="match status" value="1"/>
</dbReference>
<feature type="compositionally biased region" description="Polar residues" evidence="10">
    <location>
        <begin position="10"/>
        <end position="20"/>
    </location>
</feature>
<evidence type="ECO:0000256" key="9">
    <source>
        <dbReference type="PROSITE-ProRule" id="PRU00267"/>
    </source>
</evidence>
<sequence length="318" mass="33150">MSDTNHEMSRTPSPHCSSDAGSGLGSPGHSDPEPGSAEHGGARLGGGGGGSGGCSSSGSEPSRGVGADDPFSESIQAAVSQVLDGYDWSLLPVPVRGAVGPGGCKPGEKPHVKRPMNAFMVWAQAARRKLSDQYPQLHNAELSKTLGKLWRLLNEGEKRPFVEEAERLRMQHKKDHPDYKYQPRRRKQQGKGDGADTNSAEPGPPQLQARALGGAYVHLSGPGDAALLDVHGPHHGHVAGQPQSPPTPPNTPKTADHGPPGKGQGKRGHAGGAAATGEGPRHPSLDFQTIGMGDIAAEAISGMGNFDVKEFDQYLPPS</sequence>
<evidence type="ECO:0000256" key="4">
    <source>
        <dbReference type="ARBA" id="ARBA00023015"/>
    </source>
</evidence>
<feature type="compositionally biased region" description="Low complexity" evidence="10">
    <location>
        <begin position="56"/>
        <end position="65"/>
    </location>
</feature>